<feature type="transmembrane region" description="Helical" evidence="1">
    <location>
        <begin position="48"/>
        <end position="66"/>
    </location>
</feature>
<dbReference type="AlphaFoldDB" id="A0A1X7L7X9"/>
<name>A0A1X7L7X9_9MICO</name>
<keyword evidence="1" id="KW-1133">Transmembrane helix</keyword>
<sequence>MNDPKNPVPTSLATRRSIAITFVIMGILMGTIGFVLDLNGGPSALHVLTWVGGGLFGYGFVSLIYVRRGALK</sequence>
<keyword evidence="3" id="KW-1185">Reference proteome</keyword>
<organism evidence="2 3">
    <name type="scientific">Agreia pratensis</name>
    <dbReference type="NCBI Taxonomy" id="150121"/>
    <lineage>
        <taxon>Bacteria</taxon>
        <taxon>Bacillati</taxon>
        <taxon>Actinomycetota</taxon>
        <taxon>Actinomycetes</taxon>
        <taxon>Micrococcales</taxon>
        <taxon>Microbacteriaceae</taxon>
        <taxon>Agreia</taxon>
    </lineage>
</organism>
<keyword evidence="1" id="KW-0472">Membrane</keyword>
<dbReference type="OrthoDB" id="5119790at2"/>
<evidence type="ECO:0000313" key="2">
    <source>
        <dbReference type="EMBL" id="SMG49951.1"/>
    </source>
</evidence>
<evidence type="ECO:0000256" key="1">
    <source>
        <dbReference type="SAM" id="Phobius"/>
    </source>
</evidence>
<dbReference type="EMBL" id="FXAY01000008">
    <property type="protein sequence ID" value="SMG49951.1"/>
    <property type="molecule type" value="Genomic_DNA"/>
</dbReference>
<evidence type="ECO:0000313" key="3">
    <source>
        <dbReference type="Proteomes" id="UP000193244"/>
    </source>
</evidence>
<proteinExistence type="predicted"/>
<gene>
    <name evidence="2" type="ORF">SAMN06296010_3458</name>
</gene>
<feature type="transmembrane region" description="Helical" evidence="1">
    <location>
        <begin position="18"/>
        <end position="36"/>
    </location>
</feature>
<reference evidence="3" key="1">
    <citation type="submission" date="2017-04" db="EMBL/GenBank/DDBJ databases">
        <authorList>
            <person name="Varghese N."/>
            <person name="Submissions S."/>
        </authorList>
    </citation>
    <scope>NUCLEOTIDE SEQUENCE [LARGE SCALE GENOMIC DNA]</scope>
    <source>
        <strain evidence="3">VKM Ac-2510</strain>
    </source>
</reference>
<accession>A0A1X7L7X9</accession>
<dbReference type="Proteomes" id="UP000193244">
    <property type="component" value="Unassembled WGS sequence"/>
</dbReference>
<dbReference type="STRING" id="150121.SAMN06296010_3458"/>
<dbReference type="RefSeq" id="WP_085488342.1">
    <property type="nucleotide sequence ID" value="NZ_FXAY01000008.1"/>
</dbReference>
<protein>
    <submittedName>
        <fullName evidence="2">Uncharacterized protein</fullName>
    </submittedName>
</protein>
<keyword evidence="1" id="KW-0812">Transmembrane</keyword>